<dbReference type="GO" id="GO:0043525">
    <property type="term" value="P:positive regulation of neuron apoptotic process"/>
    <property type="evidence" value="ECO:0007669"/>
    <property type="project" value="TreeGrafter"/>
</dbReference>
<dbReference type="AlphaFoldDB" id="A0AAE0SIX3"/>
<proteinExistence type="inferred from homology"/>
<dbReference type="InterPro" id="IPR015917">
    <property type="entry name" value="Pept_C14A"/>
</dbReference>
<dbReference type="Pfam" id="PF00656">
    <property type="entry name" value="Peptidase_C14"/>
    <property type="match status" value="1"/>
</dbReference>
<evidence type="ECO:0000256" key="1">
    <source>
        <dbReference type="ARBA" id="ARBA00010134"/>
    </source>
</evidence>
<dbReference type="GO" id="GO:0006508">
    <property type="term" value="P:proteolysis"/>
    <property type="evidence" value="ECO:0007669"/>
    <property type="project" value="InterPro"/>
</dbReference>
<dbReference type="PANTHER" id="PTHR10454:SF210">
    <property type="entry name" value="CASPASE-2"/>
    <property type="match status" value="1"/>
</dbReference>
<dbReference type="SMART" id="SM00115">
    <property type="entry name" value="CASc"/>
    <property type="match status" value="1"/>
</dbReference>
<keyword evidence="4" id="KW-1185">Reference proteome</keyword>
<reference evidence="3" key="2">
    <citation type="journal article" date="2021" name="Genome Biol. Evol.">
        <title>Developing a high-quality reference genome for a parasitic bivalve with doubly uniparental inheritance (Bivalvia: Unionida).</title>
        <authorList>
            <person name="Smith C.H."/>
        </authorList>
    </citation>
    <scope>NUCLEOTIDE SEQUENCE</scope>
    <source>
        <strain evidence="3">CHS0354</strain>
        <tissue evidence="3">Mantle</tissue>
    </source>
</reference>
<dbReference type="GO" id="GO:0005737">
    <property type="term" value="C:cytoplasm"/>
    <property type="evidence" value="ECO:0007669"/>
    <property type="project" value="TreeGrafter"/>
</dbReference>
<name>A0AAE0SIX3_9BIVA</name>
<dbReference type="PROSITE" id="PS50208">
    <property type="entry name" value="CASPASE_P20"/>
    <property type="match status" value="1"/>
</dbReference>
<evidence type="ECO:0000313" key="4">
    <source>
        <dbReference type="Proteomes" id="UP001195483"/>
    </source>
</evidence>
<dbReference type="GO" id="GO:0004197">
    <property type="term" value="F:cysteine-type endopeptidase activity"/>
    <property type="evidence" value="ECO:0007669"/>
    <property type="project" value="InterPro"/>
</dbReference>
<sequence>MSQPTDDRPNVTPIQSITKDDHESGKYIWNNNKCKVFLLYCNKSSVKVNGQPTERKTSDWEISNLKRCLQCWLGNDVVDFKEYYNFTVKMLTELNKEIQNDAENKKYDCFIFIFLTCGDQDRIFCWDGEIPISNILEPIKKEPSMALKPKLFFIQSSDENLAKKLTYTKGRGDSKSGEYEMKKVPQEADIFIQHCILPESLFPVNLDKDEYECIFLTALMDTVKNTSTQLDIHHLSLKINAAVDKRLQTAQSKQKNRETLDFDSLPIPEVTSTLTKALYFPSRSLMQNQH</sequence>
<feature type="domain" description="Caspase family p20" evidence="2">
    <location>
        <begin position="33"/>
        <end position="156"/>
    </location>
</feature>
<dbReference type="EMBL" id="JAEAOA010001811">
    <property type="protein sequence ID" value="KAK3592300.1"/>
    <property type="molecule type" value="Genomic_DNA"/>
</dbReference>
<dbReference type="InterPro" id="IPR011600">
    <property type="entry name" value="Pept_C14_caspase"/>
</dbReference>
<dbReference type="PANTHER" id="PTHR10454">
    <property type="entry name" value="CASPASE"/>
    <property type="match status" value="1"/>
</dbReference>
<comment type="similarity">
    <text evidence="1">Belongs to the peptidase C14A family.</text>
</comment>
<dbReference type="GO" id="GO:0006915">
    <property type="term" value="P:apoptotic process"/>
    <property type="evidence" value="ECO:0007669"/>
    <property type="project" value="TreeGrafter"/>
</dbReference>
<evidence type="ECO:0000313" key="3">
    <source>
        <dbReference type="EMBL" id="KAK3592300.1"/>
    </source>
</evidence>
<reference evidence="3" key="1">
    <citation type="journal article" date="2021" name="Genome Biol. Evol.">
        <title>A High-Quality Reference Genome for a Parasitic Bivalve with Doubly Uniparental Inheritance (Bivalvia: Unionida).</title>
        <authorList>
            <person name="Smith C.H."/>
        </authorList>
    </citation>
    <scope>NUCLEOTIDE SEQUENCE</scope>
    <source>
        <strain evidence="3">CHS0354</strain>
    </source>
</reference>
<accession>A0AAE0SIX3</accession>
<dbReference type="InterPro" id="IPR002398">
    <property type="entry name" value="Pept_C14"/>
</dbReference>
<dbReference type="InterPro" id="IPR029030">
    <property type="entry name" value="Caspase-like_dom_sf"/>
</dbReference>
<protein>
    <recommendedName>
        <fullName evidence="2">Caspase family p20 domain-containing protein</fullName>
    </recommendedName>
</protein>
<comment type="caution">
    <text evidence="3">The sequence shown here is derived from an EMBL/GenBank/DDBJ whole genome shotgun (WGS) entry which is preliminary data.</text>
</comment>
<reference evidence="3" key="3">
    <citation type="submission" date="2023-05" db="EMBL/GenBank/DDBJ databases">
        <authorList>
            <person name="Smith C.H."/>
        </authorList>
    </citation>
    <scope>NUCLEOTIDE SEQUENCE</scope>
    <source>
        <strain evidence="3">CHS0354</strain>
        <tissue evidence="3">Mantle</tissue>
    </source>
</reference>
<gene>
    <name evidence="3" type="ORF">CHS0354_030442</name>
</gene>
<dbReference type="Proteomes" id="UP001195483">
    <property type="component" value="Unassembled WGS sequence"/>
</dbReference>
<dbReference type="SUPFAM" id="SSF52129">
    <property type="entry name" value="Caspase-like"/>
    <property type="match status" value="1"/>
</dbReference>
<dbReference type="Gene3D" id="3.40.50.1460">
    <property type="match status" value="1"/>
</dbReference>
<organism evidence="3 4">
    <name type="scientific">Potamilus streckersoni</name>
    <dbReference type="NCBI Taxonomy" id="2493646"/>
    <lineage>
        <taxon>Eukaryota</taxon>
        <taxon>Metazoa</taxon>
        <taxon>Spiralia</taxon>
        <taxon>Lophotrochozoa</taxon>
        <taxon>Mollusca</taxon>
        <taxon>Bivalvia</taxon>
        <taxon>Autobranchia</taxon>
        <taxon>Heteroconchia</taxon>
        <taxon>Palaeoheterodonta</taxon>
        <taxon>Unionida</taxon>
        <taxon>Unionoidea</taxon>
        <taxon>Unionidae</taxon>
        <taxon>Ambleminae</taxon>
        <taxon>Lampsilini</taxon>
        <taxon>Potamilus</taxon>
    </lineage>
</organism>
<dbReference type="InterPro" id="IPR001309">
    <property type="entry name" value="Pept_C14_p20"/>
</dbReference>
<evidence type="ECO:0000259" key="2">
    <source>
        <dbReference type="PROSITE" id="PS50208"/>
    </source>
</evidence>